<protein>
    <submittedName>
        <fullName evidence="2">Uncharacterized protein</fullName>
    </submittedName>
</protein>
<reference evidence="2" key="2">
    <citation type="journal article" date="2015" name="Fish Shellfish Immunol.">
        <title>Early steps in the European eel (Anguilla anguilla)-Vibrio vulnificus interaction in the gills: Role of the RtxA13 toxin.</title>
        <authorList>
            <person name="Callol A."/>
            <person name="Pajuelo D."/>
            <person name="Ebbesson L."/>
            <person name="Teles M."/>
            <person name="MacKenzie S."/>
            <person name="Amaro C."/>
        </authorList>
    </citation>
    <scope>NUCLEOTIDE SEQUENCE</scope>
</reference>
<dbReference type="EMBL" id="GBXM01037758">
    <property type="protein sequence ID" value="JAH70819.1"/>
    <property type="molecule type" value="Transcribed_RNA"/>
</dbReference>
<dbReference type="AlphaFoldDB" id="A0A0E9UY89"/>
<proteinExistence type="predicted"/>
<name>A0A0E9UY89_ANGAN</name>
<feature type="region of interest" description="Disordered" evidence="1">
    <location>
        <begin position="1"/>
        <end position="31"/>
    </location>
</feature>
<organism evidence="2">
    <name type="scientific">Anguilla anguilla</name>
    <name type="common">European freshwater eel</name>
    <name type="synonym">Muraena anguilla</name>
    <dbReference type="NCBI Taxonomy" id="7936"/>
    <lineage>
        <taxon>Eukaryota</taxon>
        <taxon>Metazoa</taxon>
        <taxon>Chordata</taxon>
        <taxon>Craniata</taxon>
        <taxon>Vertebrata</taxon>
        <taxon>Euteleostomi</taxon>
        <taxon>Actinopterygii</taxon>
        <taxon>Neopterygii</taxon>
        <taxon>Teleostei</taxon>
        <taxon>Anguilliformes</taxon>
        <taxon>Anguillidae</taxon>
        <taxon>Anguilla</taxon>
    </lineage>
</organism>
<evidence type="ECO:0000313" key="2">
    <source>
        <dbReference type="EMBL" id="JAH70819.1"/>
    </source>
</evidence>
<feature type="compositionally biased region" description="Basic and acidic residues" evidence="1">
    <location>
        <begin position="1"/>
        <end position="24"/>
    </location>
</feature>
<reference evidence="2" key="1">
    <citation type="submission" date="2014-11" db="EMBL/GenBank/DDBJ databases">
        <authorList>
            <person name="Amaro Gonzalez C."/>
        </authorList>
    </citation>
    <scope>NUCLEOTIDE SEQUENCE</scope>
</reference>
<evidence type="ECO:0000256" key="1">
    <source>
        <dbReference type="SAM" id="MobiDB-lite"/>
    </source>
</evidence>
<sequence>MFKGDLDRCSALKQRAQDSSKPKQDFSAIYN</sequence>
<accession>A0A0E9UY89</accession>